<evidence type="ECO:0000256" key="3">
    <source>
        <dbReference type="ARBA" id="ARBA00022630"/>
    </source>
</evidence>
<sequence>MGWTTRSTIHQLVVLMSISLVLSSSQKSAASTTHETLFQCLLHQYPGSSSTISKVLFTPNTTGYESYWRIRNPRLLHSPAYKPLLILAPTHESHIQASVICCRKHGIQLTVQSGGHDYEGLSYLSNEPFMMVNLLNFRSVNVNIVENTAWVQAGATLGEVYHSVAEKSRVHGFPSGLCHTIGLGGHLSGGGTGTMMRKYGLGADNVVDARMVDVNGRVLNRESMGEDLFWAIRGGGAASFGVVLEWKIRLVLVPPTVTVFNINKTLEEGATEVVKSWQEIAPKLDKRLFVFVTLQGVNVQQGSAARKRTVLALFQALFLGRVKELLPLTKKSFPELGLERQHCTEMAWINTTVFFAGLPPGSSPDVLLNRTSPYDNVAYKGKYDYVQQPIPEEGLKGLWDLLLEPTASGIVNLNPLGGKMAKITESEIPFPHRKGNLYDILYMANWQNEGDAEKQMDWLKRLHAYMTPYVSKSPRGAYLNAKDLDLGKNIEGKASYSEARVWGEKYFKNNFKRLALVKGMVDKDNFFRNEQSIIPLVT</sequence>
<dbReference type="GO" id="GO:0016491">
    <property type="term" value="F:oxidoreductase activity"/>
    <property type="evidence" value="ECO:0007669"/>
    <property type="project" value="InterPro"/>
</dbReference>
<dbReference type="Gene3D" id="3.30.465.10">
    <property type="match status" value="1"/>
</dbReference>
<accession>A0AAV7DTG5</accession>
<comment type="similarity">
    <text evidence="2">Belongs to the oxygen-dependent FAD-linked oxidoreductase family.</text>
</comment>
<dbReference type="GO" id="GO:0071949">
    <property type="term" value="F:FAD binding"/>
    <property type="evidence" value="ECO:0007669"/>
    <property type="project" value="InterPro"/>
</dbReference>
<dbReference type="InterPro" id="IPR016169">
    <property type="entry name" value="FAD-bd_PCMH_sub2"/>
</dbReference>
<comment type="caution">
    <text evidence="9">The sequence shown here is derived from an EMBL/GenBank/DDBJ whole genome shotgun (WGS) entry which is preliminary data.</text>
</comment>
<dbReference type="Gene3D" id="3.40.462.20">
    <property type="match status" value="1"/>
</dbReference>
<dbReference type="SUPFAM" id="SSF56176">
    <property type="entry name" value="FAD-binding/transporter-associated domain-like"/>
    <property type="match status" value="1"/>
</dbReference>
<evidence type="ECO:0000256" key="7">
    <source>
        <dbReference type="SAM" id="SignalP"/>
    </source>
</evidence>
<gene>
    <name evidence="9" type="ORF">H6P81_019111</name>
</gene>
<evidence type="ECO:0000256" key="2">
    <source>
        <dbReference type="ARBA" id="ARBA00005466"/>
    </source>
</evidence>
<dbReference type="InterPro" id="IPR036318">
    <property type="entry name" value="FAD-bd_PCMH-like_sf"/>
</dbReference>
<keyword evidence="6" id="KW-0325">Glycoprotein</keyword>
<evidence type="ECO:0000313" key="10">
    <source>
        <dbReference type="Proteomes" id="UP000825729"/>
    </source>
</evidence>
<evidence type="ECO:0000313" key="9">
    <source>
        <dbReference type="EMBL" id="KAG9438946.1"/>
    </source>
</evidence>
<dbReference type="Gene3D" id="3.30.43.10">
    <property type="entry name" value="Uridine Diphospho-n-acetylenolpyruvylglucosamine Reductase, domain 2"/>
    <property type="match status" value="1"/>
</dbReference>
<dbReference type="Proteomes" id="UP000825729">
    <property type="component" value="Unassembled WGS sequence"/>
</dbReference>
<dbReference type="PANTHER" id="PTHR32448">
    <property type="entry name" value="OS08G0158400 PROTEIN"/>
    <property type="match status" value="1"/>
</dbReference>
<evidence type="ECO:0000256" key="6">
    <source>
        <dbReference type="ARBA" id="ARBA00023180"/>
    </source>
</evidence>
<evidence type="ECO:0000259" key="8">
    <source>
        <dbReference type="PROSITE" id="PS51387"/>
    </source>
</evidence>
<reference evidence="9 10" key="1">
    <citation type="submission" date="2021-07" db="EMBL/GenBank/DDBJ databases">
        <title>The Aristolochia fimbriata genome: insights into angiosperm evolution, floral development and chemical biosynthesis.</title>
        <authorList>
            <person name="Jiao Y."/>
        </authorList>
    </citation>
    <scope>NUCLEOTIDE SEQUENCE [LARGE SCALE GENOMIC DNA]</scope>
    <source>
        <strain evidence="9">IBCAS-2021</strain>
        <tissue evidence="9">Leaf</tissue>
    </source>
</reference>
<comment type="cofactor">
    <cofactor evidence="1">
        <name>FAD</name>
        <dbReference type="ChEBI" id="CHEBI:57692"/>
    </cofactor>
</comment>
<keyword evidence="3" id="KW-0285">Flavoprotein</keyword>
<keyword evidence="5" id="KW-0274">FAD</keyword>
<feature type="domain" description="FAD-binding PCMH-type" evidence="8">
    <location>
        <begin position="79"/>
        <end position="253"/>
    </location>
</feature>
<keyword evidence="4 7" id="KW-0732">Signal</keyword>
<dbReference type="InterPro" id="IPR012951">
    <property type="entry name" value="BBE"/>
</dbReference>
<dbReference type="EMBL" id="JAINDJ010000008">
    <property type="protein sequence ID" value="KAG9438946.1"/>
    <property type="molecule type" value="Genomic_DNA"/>
</dbReference>
<dbReference type="Pfam" id="PF08031">
    <property type="entry name" value="BBE"/>
    <property type="match status" value="1"/>
</dbReference>
<dbReference type="InterPro" id="IPR016166">
    <property type="entry name" value="FAD-bd_PCMH"/>
</dbReference>
<protein>
    <recommendedName>
        <fullName evidence="8">FAD-binding PCMH-type domain-containing protein</fullName>
    </recommendedName>
</protein>
<dbReference type="PROSITE" id="PS51387">
    <property type="entry name" value="FAD_PCMH"/>
    <property type="match status" value="1"/>
</dbReference>
<evidence type="ECO:0000256" key="4">
    <source>
        <dbReference type="ARBA" id="ARBA00022729"/>
    </source>
</evidence>
<feature type="signal peptide" evidence="7">
    <location>
        <begin position="1"/>
        <end position="23"/>
    </location>
</feature>
<evidence type="ECO:0000256" key="5">
    <source>
        <dbReference type="ARBA" id="ARBA00022827"/>
    </source>
</evidence>
<proteinExistence type="inferred from homology"/>
<evidence type="ECO:0000256" key="1">
    <source>
        <dbReference type="ARBA" id="ARBA00001974"/>
    </source>
</evidence>
<name>A0AAV7DTG5_ARIFI</name>
<dbReference type="InterPro" id="IPR006094">
    <property type="entry name" value="Oxid_FAD_bind_N"/>
</dbReference>
<feature type="chain" id="PRO_5043865798" description="FAD-binding PCMH-type domain-containing protein" evidence="7">
    <location>
        <begin position="24"/>
        <end position="538"/>
    </location>
</feature>
<dbReference type="AlphaFoldDB" id="A0AAV7DTG5"/>
<keyword evidence="10" id="KW-1185">Reference proteome</keyword>
<dbReference type="Pfam" id="PF01565">
    <property type="entry name" value="FAD_binding_4"/>
    <property type="match status" value="1"/>
</dbReference>
<organism evidence="9 10">
    <name type="scientific">Aristolochia fimbriata</name>
    <name type="common">White veined hardy Dutchman's pipe vine</name>
    <dbReference type="NCBI Taxonomy" id="158543"/>
    <lineage>
        <taxon>Eukaryota</taxon>
        <taxon>Viridiplantae</taxon>
        <taxon>Streptophyta</taxon>
        <taxon>Embryophyta</taxon>
        <taxon>Tracheophyta</taxon>
        <taxon>Spermatophyta</taxon>
        <taxon>Magnoliopsida</taxon>
        <taxon>Magnoliidae</taxon>
        <taxon>Piperales</taxon>
        <taxon>Aristolochiaceae</taxon>
        <taxon>Aristolochia</taxon>
    </lineage>
</organism>
<dbReference type="InterPro" id="IPR016167">
    <property type="entry name" value="FAD-bd_PCMH_sub1"/>
</dbReference>